<accession>A0A0C2UJQ5</accession>
<dbReference type="Gene3D" id="1.10.10.10">
    <property type="entry name" value="Winged helix-like DNA-binding domain superfamily/Winged helix DNA-binding domain"/>
    <property type="match status" value="1"/>
</dbReference>
<reference evidence="5" key="2">
    <citation type="submission" date="2021-08" db="EMBL/GenBank/DDBJ databases">
        <title>Draft genome sequence of the GABA producer Bifidobacterium adolescentis 4-2, isolated from healthy human feces.</title>
        <authorList>
            <person name="Altaib H."/>
            <person name="Niwa R."/>
            <person name="Abe M."/>
            <person name="Suzuki T."/>
        </authorList>
    </citation>
    <scope>NUCLEOTIDE SEQUENCE</scope>
    <source>
        <strain evidence="5">4-2</strain>
    </source>
</reference>
<dbReference type="Proteomes" id="UP000284589">
    <property type="component" value="Unassembled WGS sequence"/>
</dbReference>
<evidence type="ECO:0000313" key="6">
    <source>
        <dbReference type="EMBL" id="RHJ18066.1"/>
    </source>
</evidence>
<dbReference type="PROSITE" id="PS50995">
    <property type="entry name" value="HTH_MARR_2"/>
    <property type="match status" value="1"/>
</dbReference>
<evidence type="ECO:0000256" key="2">
    <source>
        <dbReference type="ARBA" id="ARBA00023125"/>
    </source>
</evidence>
<dbReference type="EMBL" id="QRLP01000003">
    <property type="protein sequence ID" value="RHJ18066.1"/>
    <property type="molecule type" value="Genomic_DNA"/>
</dbReference>
<evidence type="ECO:0000313" key="5">
    <source>
        <dbReference type="EMBL" id="GJD13659.1"/>
    </source>
</evidence>
<keyword evidence="1" id="KW-0805">Transcription regulation</keyword>
<dbReference type="Proteomes" id="UP000285262">
    <property type="component" value="Unassembled WGS sequence"/>
</dbReference>
<dbReference type="SUPFAM" id="SSF46785">
    <property type="entry name" value="Winged helix' DNA-binding domain"/>
    <property type="match status" value="1"/>
</dbReference>
<protein>
    <submittedName>
        <fullName evidence="7">MarR family transcriptional regulator</fullName>
    </submittedName>
</protein>
<organism evidence="7 9">
    <name type="scientific">Bifidobacterium adolescentis</name>
    <dbReference type="NCBI Taxonomy" id="1680"/>
    <lineage>
        <taxon>Bacteria</taxon>
        <taxon>Bacillati</taxon>
        <taxon>Actinomycetota</taxon>
        <taxon>Actinomycetes</taxon>
        <taxon>Bifidobacteriales</taxon>
        <taxon>Bifidobacteriaceae</taxon>
        <taxon>Bifidobacterium</taxon>
    </lineage>
</organism>
<dbReference type="PANTHER" id="PTHR33164:SF89">
    <property type="entry name" value="MARR FAMILY REGULATORY PROTEIN"/>
    <property type="match status" value="1"/>
</dbReference>
<dbReference type="InterPro" id="IPR036388">
    <property type="entry name" value="WH-like_DNA-bd_sf"/>
</dbReference>
<dbReference type="Pfam" id="PF12802">
    <property type="entry name" value="MarR_2"/>
    <property type="match status" value="1"/>
</dbReference>
<evidence type="ECO:0000313" key="9">
    <source>
        <dbReference type="Proteomes" id="UP000285262"/>
    </source>
</evidence>
<evidence type="ECO:0000313" key="7">
    <source>
        <dbReference type="EMBL" id="RHK25600.1"/>
    </source>
</evidence>
<dbReference type="AlphaFoldDB" id="A0A0C2UJQ5"/>
<evidence type="ECO:0000313" key="8">
    <source>
        <dbReference type="Proteomes" id="UP000284589"/>
    </source>
</evidence>
<name>A0A0C2UJQ5_BIFAD</name>
<dbReference type="InterPro" id="IPR039422">
    <property type="entry name" value="MarR/SlyA-like"/>
</dbReference>
<dbReference type="InterPro" id="IPR036390">
    <property type="entry name" value="WH_DNA-bd_sf"/>
</dbReference>
<dbReference type="EMBL" id="QRNG01000009">
    <property type="protein sequence ID" value="RHK25600.1"/>
    <property type="molecule type" value="Genomic_DNA"/>
</dbReference>
<dbReference type="GO" id="GO:0003700">
    <property type="term" value="F:DNA-binding transcription factor activity"/>
    <property type="evidence" value="ECO:0007669"/>
    <property type="project" value="InterPro"/>
</dbReference>
<dbReference type="Proteomes" id="UP000886943">
    <property type="component" value="Unassembled WGS sequence"/>
</dbReference>
<evidence type="ECO:0000259" key="4">
    <source>
        <dbReference type="PROSITE" id="PS50995"/>
    </source>
</evidence>
<proteinExistence type="predicted"/>
<dbReference type="RefSeq" id="WP_003811074.1">
    <property type="nucleotide sequence ID" value="NZ_BPPZ01000002.1"/>
</dbReference>
<evidence type="ECO:0000256" key="1">
    <source>
        <dbReference type="ARBA" id="ARBA00023015"/>
    </source>
</evidence>
<keyword evidence="2" id="KW-0238">DNA-binding</keyword>
<dbReference type="PROSITE" id="PS01117">
    <property type="entry name" value="HTH_MARR_1"/>
    <property type="match status" value="1"/>
</dbReference>
<gene>
    <name evidence="5" type="ORF">BIFAD42_06430</name>
    <name evidence="7" type="ORF">DW072_06280</name>
    <name evidence="6" type="ORF">DW139_05250</name>
</gene>
<evidence type="ECO:0000256" key="3">
    <source>
        <dbReference type="ARBA" id="ARBA00023163"/>
    </source>
</evidence>
<dbReference type="EMBL" id="BPPZ01000002">
    <property type="protein sequence ID" value="GJD13659.1"/>
    <property type="molecule type" value="Genomic_DNA"/>
</dbReference>
<reference evidence="8 9" key="1">
    <citation type="submission" date="2018-08" db="EMBL/GenBank/DDBJ databases">
        <title>A genome reference for cultivated species of the human gut microbiota.</title>
        <authorList>
            <person name="Zou Y."/>
            <person name="Xue W."/>
            <person name="Luo G."/>
        </authorList>
    </citation>
    <scope>NUCLEOTIDE SEQUENCE [LARGE SCALE GENOMIC DNA]</scope>
    <source>
        <strain evidence="7 9">AF45-19</strain>
        <strain evidence="6 8">AM12-20</strain>
    </source>
</reference>
<comment type="caution">
    <text evidence="7">The sequence shown here is derived from an EMBL/GenBank/DDBJ whole genome shotgun (WGS) entry which is preliminary data.</text>
</comment>
<dbReference type="GO" id="GO:0006950">
    <property type="term" value="P:response to stress"/>
    <property type="evidence" value="ECO:0007669"/>
    <property type="project" value="TreeGrafter"/>
</dbReference>
<dbReference type="GO" id="GO:0003677">
    <property type="term" value="F:DNA binding"/>
    <property type="evidence" value="ECO:0007669"/>
    <property type="project" value="UniProtKB-KW"/>
</dbReference>
<keyword evidence="3" id="KW-0804">Transcription</keyword>
<dbReference type="InterPro" id="IPR000835">
    <property type="entry name" value="HTH_MarR-typ"/>
</dbReference>
<dbReference type="InterPro" id="IPR023187">
    <property type="entry name" value="Tscrpt_reg_MarR-type_CS"/>
</dbReference>
<dbReference type="SMART" id="SM00347">
    <property type="entry name" value="HTH_MARR"/>
    <property type="match status" value="1"/>
</dbReference>
<feature type="domain" description="HTH marR-type" evidence="4">
    <location>
        <begin position="1"/>
        <end position="153"/>
    </location>
</feature>
<sequence>MVESRSGQRQLSLDDVRDLIDVCWMAKRITEALPELPKNMKPRHVHVIDAIWNLNHRAGSPAPAARVSGISAFLGVTAPSITKLVNELVVKGLVVKHASEADGRAVTLSLTEAAEEIRELYVHQFHEHLRGVLSGISPQDVATTVATLQAMHRLMDTDRGGEWTTKVADAWPARVETLMAGGDPRSHTAEKR</sequence>
<dbReference type="PANTHER" id="PTHR33164">
    <property type="entry name" value="TRANSCRIPTIONAL REGULATOR, MARR FAMILY"/>
    <property type="match status" value="1"/>
</dbReference>